<dbReference type="Proteomes" id="UP000018721">
    <property type="component" value="Unassembled WGS sequence"/>
</dbReference>
<gene>
    <name evidence="1" type="ORF">F443_20398</name>
</gene>
<dbReference type="AlphaFoldDB" id="V9E2R5"/>
<name>V9E2R5_PHYNI</name>
<organism evidence="1 2">
    <name type="scientific">Phytophthora nicotianae P1569</name>
    <dbReference type="NCBI Taxonomy" id="1317065"/>
    <lineage>
        <taxon>Eukaryota</taxon>
        <taxon>Sar</taxon>
        <taxon>Stramenopiles</taxon>
        <taxon>Oomycota</taxon>
        <taxon>Peronosporomycetes</taxon>
        <taxon>Peronosporales</taxon>
        <taxon>Peronosporaceae</taxon>
        <taxon>Phytophthora</taxon>
    </lineage>
</organism>
<protein>
    <submittedName>
        <fullName evidence="1">Uncharacterized protein</fullName>
    </submittedName>
</protein>
<accession>V9E2R5</accession>
<reference evidence="1 2" key="1">
    <citation type="submission" date="2013-11" db="EMBL/GenBank/DDBJ databases">
        <title>The Genome Sequence of Phytophthora parasitica P1569.</title>
        <authorList>
            <consortium name="The Broad Institute Genomics Platform"/>
            <person name="Russ C."/>
            <person name="Tyler B."/>
            <person name="Panabieres F."/>
            <person name="Shan W."/>
            <person name="Tripathy S."/>
            <person name="Grunwald N."/>
            <person name="Machado M."/>
            <person name="Johnson C.S."/>
            <person name="Arredondo F."/>
            <person name="Hong C."/>
            <person name="Coffey M."/>
            <person name="Young S.K."/>
            <person name="Zeng Q."/>
            <person name="Gargeya S."/>
            <person name="Fitzgerald M."/>
            <person name="Abouelleil A."/>
            <person name="Alvarado L."/>
            <person name="Chapman S.B."/>
            <person name="Gainer-Dewar J."/>
            <person name="Goldberg J."/>
            <person name="Griggs A."/>
            <person name="Gujja S."/>
            <person name="Hansen M."/>
            <person name="Howarth C."/>
            <person name="Imamovic A."/>
            <person name="Ireland A."/>
            <person name="Larimer J."/>
            <person name="McCowan C."/>
            <person name="Murphy C."/>
            <person name="Pearson M."/>
            <person name="Poon T.W."/>
            <person name="Priest M."/>
            <person name="Roberts A."/>
            <person name="Saif S."/>
            <person name="Shea T."/>
            <person name="Sykes S."/>
            <person name="Wortman J."/>
            <person name="Nusbaum C."/>
            <person name="Birren B."/>
        </authorList>
    </citation>
    <scope>NUCLEOTIDE SEQUENCE [LARGE SCALE GENOMIC DNA]</scope>
    <source>
        <strain evidence="1 2">P1569</strain>
    </source>
</reference>
<dbReference type="EMBL" id="ANIZ01003554">
    <property type="protein sequence ID" value="ETI32848.1"/>
    <property type="molecule type" value="Genomic_DNA"/>
</dbReference>
<evidence type="ECO:0000313" key="2">
    <source>
        <dbReference type="Proteomes" id="UP000018721"/>
    </source>
</evidence>
<keyword evidence="2" id="KW-1185">Reference proteome</keyword>
<comment type="caution">
    <text evidence="1">The sequence shown here is derived from an EMBL/GenBank/DDBJ whole genome shotgun (WGS) entry which is preliminary data.</text>
</comment>
<proteinExistence type="predicted"/>
<sequence length="51" mass="5990">MKSTALMQKMHCGVHRWNRSTTQLGGYLRIARWNIRRSIGKMLLDAEIWSS</sequence>
<evidence type="ECO:0000313" key="1">
    <source>
        <dbReference type="EMBL" id="ETI32848.1"/>
    </source>
</evidence>
<dbReference type="HOGENOM" id="CLU_3110574_0_0_1"/>